<reference evidence="3 4" key="1">
    <citation type="submission" date="2024-11" db="EMBL/GenBank/DDBJ databases">
        <title>Chromosome-level genome assembly of the freshwater bivalve Anodonta woodiana.</title>
        <authorList>
            <person name="Chen X."/>
        </authorList>
    </citation>
    <scope>NUCLEOTIDE SEQUENCE [LARGE SCALE GENOMIC DNA]</scope>
    <source>
        <strain evidence="3">MN2024</strain>
        <tissue evidence="3">Gills</tissue>
    </source>
</reference>
<feature type="compositionally biased region" description="Polar residues" evidence="1">
    <location>
        <begin position="289"/>
        <end position="310"/>
    </location>
</feature>
<dbReference type="Proteomes" id="UP001634394">
    <property type="component" value="Unassembled WGS sequence"/>
</dbReference>
<dbReference type="PANTHER" id="PTHR48011:SF4">
    <property type="entry name" value="MITOGEN-ACTIVATED PROTEIN KINASE KINASE KINASE 19"/>
    <property type="match status" value="1"/>
</dbReference>
<feature type="compositionally biased region" description="Polar residues" evidence="1">
    <location>
        <begin position="121"/>
        <end position="132"/>
    </location>
</feature>
<dbReference type="EMBL" id="JBJQND010000003">
    <property type="protein sequence ID" value="KAL3882616.1"/>
    <property type="molecule type" value="Genomic_DNA"/>
</dbReference>
<feature type="region of interest" description="Disordered" evidence="1">
    <location>
        <begin position="589"/>
        <end position="617"/>
    </location>
</feature>
<feature type="compositionally biased region" description="Polar residues" evidence="1">
    <location>
        <begin position="259"/>
        <end position="269"/>
    </location>
</feature>
<evidence type="ECO:0000256" key="1">
    <source>
        <dbReference type="SAM" id="MobiDB-lite"/>
    </source>
</evidence>
<feature type="domain" description="Protein kinase" evidence="2">
    <location>
        <begin position="738"/>
        <end position="1001"/>
    </location>
</feature>
<feature type="region of interest" description="Disordered" evidence="1">
    <location>
        <begin position="98"/>
        <end position="195"/>
    </location>
</feature>
<proteinExistence type="predicted"/>
<gene>
    <name evidence="3" type="ORF">ACJMK2_028941</name>
</gene>
<dbReference type="PANTHER" id="PTHR48011">
    <property type="entry name" value="CCR4-NOT TRANSCRIPTIONAL COMPLEX SUBUNIT CAF120-RELATED"/>
    <property type="match status" value="1"/>
</dbReference>
<dbReference type="SUPFAM" id="SSF56112">
    <property type="entry name" value="Protein kinase-like (PK-like)"/>
    <property type="match status" value="1"/>
</dbReference>
<evidence type="ECO:0000259" key="2">
    <source>
        <dbReference type="PROSITE" id="PS50011"/>
    </source>
</evidence>
<evidence type="ECO:0000313" key="4">
    <source>
        <dbReference type="Proteomes" id="UP001634394"/>
    </source>
</evidence>
<dbReference type="Pfam" id="PF00069">
    <property type="entry name" value="Pkinase"/>
    <property type="match status" value="1"/>
</dbReference>
<feature type="region of interest" description="Disordered" evidence="1">
    <location>
        <begin position="247"/>
        <end position="333"/>
    </location>
</feature>
<dbReference type="AlphaFoldDB" id="A0ABD3XAG5"/>
<dbReference type="InterPro" id="IPR000719">
    <property type="entry name" value="Prot_kinase_dom"/>
</dbReference>
<dbReference type="Gene3D" id="1.10.510.10">
    <property type="entry name" value="Transferase(Phosphotransferase) domain 1"/>
    <property type="match status" value="1"/>
</dbReference>
<organism evidence="3 4">
    <name type="scientific">Sinanodonta woodiana</name>
    <name type="common">Chinese pond mussel</name>
    <name type="synonym">Anodonta woodiana</name>
    <dbReference type="NCBI Taxonomy" id="1069815"/>
    <lineage>
        <taxon>Eukaryota</taxon>
        <taxon>Metazoa</taxon>
        <taxon>Spiralia</taxon>
        <taxon>Lophotrochozoa</taxon>
        <taxon>Mollusca</taxon>
        <taxon>Bivalvia</taxon>
        <taxon>Autobranchia</taxon>
        <taxon>Heteroconchia</taxon>
        <taxon>Palaeoheterodonta</taxon>
        <taxon>Unionida</taxon>
        <taxon>Unionoidea</taxon>
        <taxon>Unionidae</taxon>
        <taxon>Unioninae</taxon>
        <taxon>Sinanodonta</taxon>
    </lineage>
</organism>
<keyword evidence="4" id="KW-1185">Reference proteome</keyword>
<dbReference type="InterPro" id="IPR011009">
    <property type="entry name" value="Kinase-like_dom_sf"/>
</dbReference>
<feature type="compositionally biased region" description="Basic and acidic residues" evidence="1">
    <location>
        <begin position="104"/>
        <end position="120"/>
    </location>
</feature>
<name>A0ABD3XAG5_SINWO</name>
<protein>
    <recommendedName>
        <fullName evidence="2">Protein kinase domain-containing protein</fullName>
    </recommendedName>
</protein>
<dbReference type="PROSITE" id="PS50011">
    <property type="entry name" value="PROTEIN_KINASE_DOM"/>
    <property type="match status" value="1"/>
</dbReference>
<dbReference type="InterPro" id="IPR052751">
    <property type="entry name" value="Plant_MAPKKK"/>
</dbReference>
<comment type="caution">
    <text evidence="3">The sequence shown here is derived from an EMBL/GenBank/DDBJ whole genome shotgun (WGS) entry which is preliminary data.</text>
</comment>
<feature type="compositionally biased region" description="Low complexity" evidence="1">
    <location>
        <begin position="176"/>
        <end position="195"/>
    </location>
</feature>
<evidence type="ECO:0000313" key="3">
    <source>
        <dbReference type="EMBL" id="KAL3882616.1"/>
    </source>
</evidence>
<accession>A0ABD3XAG5</accession>
<sequence>MGDSELVISLDENSGTVDAPDNTTIQSNLRHLQTCIFYPKMSTQFNMSTNRDMIGERPGCLVGSSAESISQDMSEVRYVTNHASPKLDMEETCTSINDEELFGEGDKMKTDPLNRKDFGNENKNNISNGQIQQDEDNLQLKRISSQQRDPKYPGQDSSSQRRRQFRSSKDLEVEQSIDIPDIIKSSSESSQSSLPASMTFMHQSPDVLHASEGDVFSKYSDELDGYSPRGETLKEKLEKKKYIEGMSHYPEGKSKPSVDPSTVQYSPSMSGPHPESPAEEKRGRFRSSGYGTDSKQSQNSQNSMEGSTFDGSFEKNDQGSTLLNRRNSKGLGRPQIDSAFLEESGQEDELSSNNKYVSVPNLSIFNFSEVSHDSPPNDSESKCGNLPYIDTLLEMENCDDEGVAVTDSVIQHAIDEPVAVTDSVIQHAIDEPVAVTDSVIQHAIDEPVAVTDSVIQHAIDEPVAVTNSVIHVNDESVAVTNSVIQHVNEGDPKDHELIQVQKNYCLPSPEEISSNSFKPTLDANKVFETRMEKSKESQTSSVESSFEFPPSYKLENFQDFVAQMRHDYFVNQDEINSAKYDQYLHDLSTPSPVGDHLGSPYEKSPRSTPVPLADPTPKITRADLEYSSRCRDTSCMDESCRRTLEVMVYRDHVTMPTEFLRDLCKALQDHCGTCTEPKCLVMFCSKFAQWCHQSFEFEVLMNDLNCLIKEPLLFVNLRKEETKGLQIDGKLPILQEGLVIPLATVSGEFGSPLLARVMSPGCPQLLVIKEISQILDCDQNVTVYKQLVNLTHPHIVSHYWIKEYIDNSMHIFMEFVQGGSLSQYLNTVGRLSWETAVYYSRQLVEAVSFLHQHNIIYLYWDAGNILFTDCSYCQVKLCNLSLSCPADQEQNNFDCSGTKLSLPPHLCPPELGITSQVDTKSDTWGAGCLMIEMLTQKPVWNDRRHENKTDLLELVCLEAPSVPSHLKEEHKKFLQSCLQINIEDRWSFEQVKVFLEQQPWLGKHLKGF</sequence>